<evidence type="ECO:0000256" key="13">
    <source>
        <dbReference type="SAM" id="MobiDB-lite"/>
    </source>
</evidence>
<organism evidence="14 15">
    <name type="scientific">Fusarium austroafricanum</name>
    <dbReference type="NCBI Taxonomy" id="2364996"/>
    <lineage>
        <taxon>Eukaryota</taxon>
        <taxon>Fungi</taxon>
        <taxon>Dikarya</taxon>
        <taxon>Ascomycota</taxon>
        <taxon>Pezizomycotina</taxon>
        <taxon>Sordariomycetes</taxon>
        <taxon>Hypocreomycetidae</taxon>
        <taxon>Hypocreales</taxon>
        <taxon>Nectriaceae</taxon>
        <taxon>Fusarium</taxon>
        <taxon>Fusarium concolor species complex</taxon>
    </lineage>
</organism>
<gene>
    <name evidence="14" type="ORF">F53441_12828</name>
</gene>
<proteinExistence type="inferred from homology"/>
<comment type="catalytic activity">
    <reaction evidence="6">
        <text>3-phenylpyruvate = enol-phenylpyruvate</text>
        <dbReference type="Rhea" id="RHEA:17097"/>
        <dbReference type="ChEBI" id="CHEBI:16815"/>
        <dbReference type="ChEBI" id="CHEBI:18005"/>
        <dbReference type="EC" id="5.3.2.1"/>
    </reaction>
</comment>
<evidence type="ECO:0000256" key="12">
    <source>
        <dbReference type="ARBA" id="ARBA00042730"/>
    </source>
</evidence>
<dbReference type="OrthoDB" id="255819at2759"/>
<feature type="compositionally biased region" description="Polar residues" evidence="13">
    <location>
        <begin position="24"/>
        <end position="34"/>
    </location>
</feature>
<dbReference type="GO" id="GO:0050178">
    <property type="term" value="F:phenylpyruvate tautomerase activity"/>
    <property type="evidence" value="ECO:0007669"/>
    <property type="project" value="UniProtKB-EC"/>
</dbReference>
<evidence type="ECO:0000256" key="10">
    <source>
        <dbReference type="ARBA" id="ARBA00041631"/>
    </source>
</evidence>
<evidence type="ECO:0000256" key="6">
    <source>
        <dbReference type="ARBA" id="ARBA00036735"/>
    </source>
</evidence>
<keyword evidence="5" id="KW-0413">Isomerase</keyword>
<evidence type="ECO:0000256" key="8">
    <source>
        <dbReference type="ARBA" id="ARBA00038932"/>
    </source>
</evidence>
<evidence type="ECO:0000313" key="14">
    <source>
        <dbReference type="EMBL" id="KAF4438301.1"/>
    </source>
</evidence>
<dbReference type="InterPro" id="IPR001398">
    <property type="entry name" value="Macrophage_inhib_fac"/>
</dbReference>
<sequence>MHLAPMMTIPYIPSANPTKPPNSKPGQKQETPTSVPAPRLVPGERRVRPRLSKPSLDPVLESDKRLSRDAEHMIYEDVSRVTRKHSLPTLPRKGSDFFEEVFGSRKTDEPGDQIRNESVVLTEIKTNVIIEDEFTFITELSEYLSLRYNRPSSSIVTTVQHGICIRFGGSGDPCYTMKIEALARDLQPATNKRNMALFQMHMEQALRIPPSRGFLKFVPLAEDYTGWKGNTVAGEVAKAMEQAQSVTERRGSIRAPKRRSSKVSQQLTDTIQKTWELGSDRVEFRHFET</sequence>
<reference evidence="14" key="1">
    <citation type="submission" date="2020-01" db="EMBL/GenBank/DDBJ databases">
        <title>Identification and distribution of gene clusters putatively required for synthesis of sphingolipid metabolism inhibitors in phylogenetically diverse species of the filamentous fungus Fusarium.</title>
        <authorList>
            <person name="Kim H.-S."/>
            <person name="Busman M."/>
            <person name="Brown D.W."/>
            <person name="Divon H."/>
            <person name="Uhlig S."/>
            <person name="Proctor R.H."/>
        </authorList>
    </citation>
    <scope>NUCLEOTIDE SEQUENCE</scope>
    <source>
        <strain evidence="14">NRRL 53441</strain>
    </source>
</reference>
<dbReference type="EC" id="5.3.3.12" evidence="8"/>
<evidence type="ECO:0000256" key="7">
    <source>
        <dbReference type="ARBA" id="ARBA00036823"/>
    </source>
</evidence>
<evidence type="ECO:0000256" key="11">
    <source>
        <dbReference type="ARBA" id="ARBA00041912"/>
    </source>
</evidence>
<evidence type="ECO:0000256" key="2">
    <source>
        <dbReference type="ARBA" id="ARBA00005851"/>
    </source>
</evidence>
<dbReference type="Gene3D" id="3.30.429.10">
    <property type="entry name" value="Macrophage Migration Inhibitory Factor"/>
    <property type="match status" value="1"/>
</dbReference>
<dbReference type="GO" id="GO:0004167">
    <property type="term" value="F:dopachrome isomerase activity"/>
    <property type="evidence" value="ECO:0007669"/>
    <property type="project" value="UniProtKB-EC"/>
</dbReference>
<comment type="subcellular location">
    <subcellularLocation>
        <location evidence="1">Secreted</location>
    </subcellularLocation>
</comment>
<dbReference type="PANTHER" id="PTHR11954">
    <property type="entry name" value="D-DOPACHROME DECARBOXYLASE"/>
    <property type="match status" value="1"/>
</dbReference>
<comment type="catalytic activity">
    <reaction evidence="7">
        <text>L-dopachrome = 5,6-dihydroxyindole-2-carboxylate</text>
        <dbReference type="Rhea" id="RHEA:13041"/>
        <dbReference type="ChEBI" id="CHEBI:16875"/>
        <dbReference type="ChEBI" id="CHEBI:57509"/>
        <dbReference type="EC" id="5.3.3.12"/>
    </reaction>
</comment>
<dbReference type="SUPFAM" id="SSF55331">
    <property type="entry name" value="Tautomerase/MIF"/>
    <property type="match status" value="1"/>
</dbReference>
<feature type="region of interest" description="Disordered" evidence="13">
    <location>
        <begin position="245"/>
        <end position="265"/>
    </location>
</feature>
<dbReference type="GO" id="GO:0005576">
    <property type="term" value="C:extracellular region"/>
    <property type="evidence" value="ECO:0007669"/>
    <property type="project" value="UniProtKB-SubCell"/>
</dbReference>
<dbReference type="AlphaFoldDB" id="A0A8H4NNC3"/>
<keyword evidence="3" id="KW-0202">Cytokine</keyword>
<dbReference type="EC" id="5.3.2.1" evidence="9"/>
<evidence type="ECO:0000256" key="9">
    <source>
        <dbReference type="ARBA" id="ARBA00039086"/>
    </source>
</evidence>
<evidence type="ECO:0000256" key="1">
    <source>
        <dbReference type="ARBA" id="ARBA00004613"/>
    </source>
</evidence>
<dbReference type="PANTHER" id="PTHR11954:SF6">
    <property type="entry name" value="MACROPHAGE MIGRATION INHIBITORY FACTOR"/>
    <property type="match status" value="1"/>
</dbReference>
<evidence type="ECO:0000256" key="3">
    <source>
        <dbReference type="ARBA" id="ARBA00022514"/>
    </source>
</evidence>
<name>A0A8H4NNC3_9HYPO</name>
<feature type="region of interest" description="Disordered" evidence="13">
    <location>
        <begin position="1"/>
        <end position="63"/>
    </location>
</feature>
<comment type="similarity">
    <text evidence="2">Belongs to the MIF family.</text>
</comment>
<dbReference type="EMBL" id="JAADJG010000733">
    <property type="protein sequence ID" value="KAF4438301.1"/>
    <property type="molecule type" value="Genomic_DNA"/>
</dbReference>
<keyword evidence="4" id="KW-0964">Secreted</keyword>
<dbReference type="Proteomes" id="UP000605986">
    <property type="component" value="Unassembled WGS sequence"/>
</dbReference>
<evidence type="ECO:0000256" key="5">
    <source>
        <dbReference type="ARBA" id="ARBA00023235"/>
    </source>
</evidence>
<dbReference type="InterPro" id="IPR014347">
    <property type="entry name" value="Tautomerase/MIF_sf"/>
</dbReference>
<keyword evidence="15" id="KW-1185">Reference proteome</keyword>
<protein>
    <recommendedName>
        <fullName evidence="12">L-dopachrome isomerase</fullName>
        <ecNumber evidence="9">5.3.2.1</ecNumber>
        <ecNumber evidence="8">5.3.3.12</ecNumber>
    </recommendedName>
    <alternativeName>
        <fullName evidence="10">L-dopachrome tautomerase</fullName>
    </alternativeName>
    <alternativeName>
        <fullName evidence="11">Phenylpyruvate tautomerase</fullName>
    </alternativeName>
</protein>
<comment type="caution">
    <text evidence="14">The sequence shown here is derived from an EMBL/GenBank/DDBJ whole genome shotgun (WGS) entry which is preliminary data.</text>
</comment>
<evidence type="ECO:0000313" key="15">
    <source>
        <dbReference type="Proteomes" id="UP000605986"/>
    </source>
</evidence>
<evidence type="ECO:0000256" key="4">
    <source>
        <dbReference type="ARBA" id="ARBA00022525"/>
    </source>
</evidence>
<accession>A0A8H4NNC3</accession>
<dbReference type="Pfam" id="PF01187">
    <property type="entry name" value="MIF"/>
    <property type="match status" value="1"/>
</dbReference>